<dbReference type="eggNOG" id="ENOG502SP7J">
    <property type="taxonomic scope" value="Eukaryota"/>
</dbReference>
<feature type="region of interest" description="Disordered" evidence="4">
    <location>
        <begin position="630"/>
        <end position="652"/>
    </location>
</feature>
<keyword evidence="6" id="KW-1185">Reference proteome</keyword>
<dbReference type="VEuPathDB" id="FungiDB:HMPREF1120_05728"/>
<dbReference type="InterPro" id="IPR053187">
    <property type="entry name" value="Notoamide_regulator"/>
</dbReference>
<keyword evidence="3" id="KW-0539">Nucleus</keyword>
<dbReference type="GO" id="GO:0008270">
    <property type="term" value="F:zinc ion binding"/>
    <property type="evidence" value="ECO:0007669"/>
    <property type="project" value="InterPro"/>
</dbReference>
<feature type="region of interest" description="Disordered" evidence="4">
    <location>
        <begin position="153"/>
        <end position="183"/>
    </location>
</feature>
<dbReference type="GeneID" id="20310367"/>
<dbReference type="InterPro" id="IPR001138">
    <property type="entry name" value="Zn2Cys6_DnaBD"/>
</dbReference>
<dbReference type="OrthoDB" id="2593732at2759"/>
<keyword evidence="1" id="KW-0805">Transcription regulation</keyword>
<evidence type="ECO:0000256" key="1">
    <source>
        <dbReference type="ARBA" id="ARBA00023015"/>
    </source>
</evidence>
<evidence type="ECO:0000256" key="3">
    <source>
        <dbReference type="ARBA" id="ARBA00023242"/>
    </source>
</evidence>
<organism evidence="5 6">
    <name type="scientific">Exophiala dermatitidis (strain ATCC 34100 / CBS 525.76 / NIH/UT8656)</name>
    <name type="common">Black yeast</name>
    <name type="synonym">Wangiella dermatitidis</name>
    <dbReference type="NCBI Taxonomy" id="858893"/>
    <lineage>
        <taxon>Eukaryota</taxon>
        <taxon>Fungi</taxon>
        <taxon>Dikarya</taxon>
        <taxon>Ascomycota</taxon>
        <taxon>Pezizomycotina</taxon>
        <taxon>Eurotiomycetes</taxon>
        <taxon>Chaetothyriomycetidae</taxon>
        <taxon>Chaetothyriales</taxon>
        <taxon>Herpotrichiellaceae</taxon>
        <taxon>Exophiala</taxon>
    </lineage>
</organism>
<keyword evidence="2" id="KW-0804">Transcription</keyword>
<dbReference type="PANTHER" id="PTHR47256">
    <property type="entry name" value="ZN(II)2CYS6 TRANSCRIPTION FACTOR (EUROFUNG)-RELATED"/>
    <property type="match status" value="1"/>
</dbReference>
<accession>H6C4T0</accession>
<evidence type="ECO:0008006" key="7">
    <source>
        <dbReference type="Google" id="ProtNLM"/>
    </source>
</evidence>
<evidence type="ECO:0000313" key="6">
    <source>
        <dbReference type="Proteomes" id="UP000007304"/>
    </source>
</evidence>
<dbReference type="InParanoid" id="H6C4T0"/>
<dbReference type="EMBL" id="JH226134">
    <property type="protein sequence ID" value="EHY57701.1"/>
    <property type="molecule type" value="Genomic_DNA"/>
</dbReference>
<dbReference type="AlphaFoldDB" id="H6C4T0"/>
<feature type="region of interest" description="Disordered" evidence="4">
    <location>
        <begin position="1"/>
        <end position="33"/>
    </location>
</feature>
<name>H6C4T0_EXODN</name>
<dbReference type="GO" id="GO:0000981">
    <property type="term" value="F:DNA-binding transcription factor activity, RNA polymerase II-specific"/>
    <property type="evidence" value="ECO:0007669"/>
    <property type="project" value="InterPro"/>
</dbReference>
<dbReference type="RefSeq" id="XP_009158161.1">
    <property type="nucleotide sequence ID" value="XM_009159913.1"/>
</dbReference>
<dbReference type="STRING" id="858893.H6C4T0"/>
<evidence type="ECO:0000256" key="2">
    <source>
        <dbReference type="ARBA" id="ARBA00023163"/>
    </source>
</evidence>
<feature type="compositionally biased region" description="Gly residues" evidence="4">
    <location>
        <begin position="637"/>
        <end position="649"/>
    </location>
</feature>
<protein>
    <recommendedName>
        <fullName evidence="7">Zn(2)-C6 fungal-type domain-containing protein</fullName>
    </recommendedName>
</protein>
<sequence length="718" mass="80673">MSQNTPRPLAPAVPHAPAQISPKPTPPALVSTRQRRNITTACKACRKRRSKVCLCVAQAYLEQTSQCDDNTPCSACVLKQTECVRDQGEDGRRKIAWKRKVEELESGHHLTPQLLEAIRNGDMSEVDKLIALIRSKATQEEIVDFIATNFSRETSGGEESETRSRTSSTRQRSRSVHRPHRSIVPRDFDSPLISVPAIPWTTVTDDDQLVSDLISLWFTWRHWCYPFVDRERLIAAMQSKISDDTICTPYLVNMILSDACFDYDYPVEMNSKSSEKPLRDLFYTEARRLAEAAGTHRSVPSIQYRLLKWAYLDNLGMETMSLSVMHDALHHLQQLDKPGRLAKFQARAGKDKALEVERSVVSTSWTTFIVAMRTTFSRRSLPLMPPPLRDNPPPCKGQSRERWVAYPRQHSYSPAHSECHLHYLGKLAEIFYKISRNVFFPKEKPAPAVSRDLLEDLHRELVYWHDNLMDCLQVDGTRSPHIYSLHAQYHWAVVVLSELNFTLPIDDEDESTLAMLTPVIRMQHMTAILEIAGLVHRNCMDWGVDHIPISFLHPIHAAIVAIMNDLDPAEHRSAFTKLAVAFHCLSRRSTLAEGMLRILQLDLRRRRLMASNDIKNMFKEANDLWEASAFTPPRRSAGGGGGGGGGGGVDVLSGRAIDGTSGTERIHVNTGQRQQFGSGHGSGAAADDSYDLLIEKWNHFNLGTVATSSSSSSSSPPL</sequence>
<evidence type="ECO:0000256" key="4">
    <source>
        <dbReference type="SAM" id="MobiDB-lite"/>
    </source>
</evidence>
<gene>
    <name evidence="5" type="ORF">HMPREF1120_05728</name>
</gene>
<evidence type="ECO:0000313" key="5">
    <source>
        <dbReference type="EMBL" id="EHY57701.1"/>
    </source>
</evidence>
<dbReference type="CDD" id="cd00067">
    <property type="entry name" value="GAL4"/>
    <property type="match status" value="1"/>
</dbReference>
<dbReference type="CDD" id="cd12148">
    <property type="entry name" value="fungal_TF_MHR"/>
    <property type="match status" value="1"/>
</dbReference>
<dbReference type="PANTHER" id="PTHR47256:SF1">
    <property type="entry name" value="ZN(II)2CYS6 TRANSCRIPTION FACTOR (EUROFUNG)"/>
    <property type="match status" value="1"/>
</dbReference>
<dbReference type="Proteomes" id="UP000007304">
    <property type="component" value="Unassembled WGS sequence"/>
</dbReference>
<reference evidence="5" key="1">
    <citation type="submission" date="2011-07" db="EMBL/GenBank/DDBJ databases">
        <title>The Genome Sequence of Exophiala (Wangiella) dermatitidis NIH/UT8656.</title>
        <authorList>
            <consortium name="The Broad Institute Genome Sequencing Platform"/>
            <person name="Cuomo C."/>
            <person name="Wang Z."/>
            <person name="Hunicke-Smith S."/>
            <person name="Szanislo P.J."/>
            <person name="Earl A."/>
            <person name="Young S.K."/>
            <person name="Zeng Q."/>
            <person name="Gargeya S."/>
            <person name="Fitzgerald M."/>
            <person name="Haas B."/>
            <person name="Abouelleil A."/>
            <person name="Alvarado L."/>
            <person name="Arachchi H.M."/>
            <person name="Berlin A."/>
            <person name="Brown A."/>
            <person name="Chapman S.B."/>
            <person name="Chen Z."/>
            <person name="Dunbar C."/>
            <person name="Freedman E."/>
            <person name="Gearin G."/>
            <person name="Gellesch M."/>
            <person name="Goldberg J."/>
            <person name="Griggs A."/>
            <person name="Gujja S."/>
            <person name="Heiman D."/>
            <person name="Howarth C."/>
            <person name="Larson L."/>
            <person name="Lui A."/>
            <person name="MacDonald P.J.P."/>
            <person name="Montmayeur A."/>
            <person name="Murphy C."/>
            <person name="Neiman D."/>
            <person name="Pearson M."/>
            <person name="Priest M."/>
            <person name="Roberts A."/>
            <person name="Saif S."/>
            <person name="Shea T."/>
            <person name="Shenoy N."/>
            <person name="Sisk P."/>
            <person name="Stolte C."/>
            <person name="Sykes S."/>
            <person name="Wortman J."/>
            <person name="Nusbaum C."/>
            <person name="Birren B."/>
        </authorList>
    </citation>
    <scope>NUCLEOTIDE SEQUENCE</scope>
    <source>
        <strain evidence="5">NIH/UT8656</strain>
    </source>
</reference>
<proteinExistence type="predicted"/>
<feature type="compositionally biased region" description="Basic residues" evidence="4">
    <location>
        <begin position="171"/>
        <end position="183"/>
    </location>
</feature>